<dbReference type="InterPro" id="IPR052099">
    <property type="entry name" value="Regulatory_TF_Diverse"/>
</dbReference>
<protein>
    <recommendedName>
        <fullName evidence="2">BHLH domain-containing protein</fullName>
    </recommendedName>
</protein>
<dbReference type="PANTHER" id="PTHR47336:SF2">
    <property type="entry name" value="TRANSCRIPTION FACTOR HMS1-RELATED"/>
    <property type="match status" value="1"/>
</dbReference>
<organism evidence="3 4">
    <name type="scientific">Geranomyces variabilis</name>
    <dbReference type="NCBI Taxonomy" id="109894"/>
    <lineage>
        <taxon>Eukaryota</taxon>
        <taxon>Fungi</taxon>
        <taxon>Fungi incertae sedis</taxon>
        <taxon>Chytridiomycota</taxon>
        <taxon>Chytridiomycota incertae sedis</taxon>
        <taxon>Chytridiomycetes</taxon>
        <taxon>Spizellomycetales</taxon>
        <taxon>Powellomycetaceae</taxon>
        <taxon>Geranomyces</taxon>
    </lineage>
</organism>
<dbReference type="AlphaFoldDB" id="A0AAD5TQN3"/>
<accession>A0AAD5TQN3</accession>
<proteinExistence type="predicted"/>
<dbReference type="Proteomes" id="UP001212152">
    <property type="component" value="Unassembled WGS sequence"/>
</dbReference>
<dbReference type="InterPro" id="IPR011598">
    <property type="entry name" value="bHLH_dom"/>
</dbReference>
<dbReference type="SUPFAM" id="SSF47459">
    <property type="entry name" value="HLH, helix-loop-helix DNA-binding domain"/>
    <property type="match status" value="1"/>
</dbReference>
<feature type="compositionally biased region" description="Low complexity" evidence="1">
    <location>
        <begin position="51"/>
        <end position="108"/>
    </location>
</feature>
<feature type="region of interest" description="Disordered" evidence="1">
    <location>
        <begin position="444"/>
        <end position="473"/>
    </location>
</feature>
<feature type="region of interest" description="Disordered" evidence="1">
    <location>
        <begin position="259"/>
        <end position="324"/>
    </location>
</feature>
<feature type="compositionally biased region" description="Low complexity" evidence="1">
    <location>
        <begin position="7"/>
        <end position="31"/>
    </location>
</feature>
<feature type="region of interest" description="Disordered" evidence="1">
    <location>
        <begin position="1"/>
        <end position="111"/>
    </location>
</feature>
<dbReference type="PROSITE" id="PS50888">
    <property type="entry name" value="BHLH"/>
    <property type="match status" value="1"/>
</dbReference>
<evidence type="ECO:0000256" key="1">
    <source>
        <dbReference type="SAM" id="MobiDB-lite"/>
    </source>
</evidence>
<dbReference type="SMART" id="SM00353">
    <property type="entry name" value="HLH"/>
    <property type="match status" value="1"/>
</dbReference>
<gene>
    <name evidence="3" type="ORF">HDU87_000372</name>
</gene>
<comment type="caution">
    <text evidence="3">The sequence shown here is derived from an EMBL/GenBank/DDBJ whole genome shotgun (WGS) entry which is preliminary data.</text>
</comment>
<dbReference type="GO" id="GO:0046983">
    <property type="term" value="F:protein dimerization activity"/>
    <property type="evidence" value="ECO:0007669"/>
    <property type="project" value="InterPro"/>
</dbReference>
<feature type="compositionally biased region" description="Basic and acidic residues" evidence="1">
    <location>
        <begin position="445"/>
        <end position="459"/>
    </location>
</feature>
<dbReference type="PANTHER" id="PTHR47336">
    <property type="entry name" value="TRANSCRIPTION FACTOR HMS1-RELATED"/>
    <property type="match status" value="1"/>
</dbReference>
<feature type="compositionally biased region" description="Polar residues" evidence="1">
    <location>
        <begin position="309"/>
        <end position="318"/>
    </location>
</feature>
<evidence type="ECO:0000313" key="4">
    <source>
        <dbReference type="Proteomes" id="UP001212152"/>
    </source>
</evidence>
<dbReference type="Pfam" id="PF00010">
    <property type="entry name" value="HLH"/>
    <property type="match status" value="1"/>
</dbReference>
<feature type="region of interest" description="Disordered" evidence="1">
    <location>
        <begin position="542"/>
        <end position="589"/>
    </location>
</feature>
<dbReference type="EMBL" id="JADGJQ010000010">
    <property type="protein sequence ID" value="KAJ3182032.1"/>
    <property type="molecule type" value="Genomic_DNA"/>
</dbReference>
<feature type="compositionally biased region" description="Low complexity" evidence="1">
    <location>
        <begin position="542"/>
        <end position="552"/>
    </location>
</feature>
<evidence type="ECO:0000313" key="3">
    <source>
        <dbReference type="EMBL" id="KAJ3182032.1"/>
    </source>
</evidence>
<keyword evidence="4" id="KW-1185">Reference proteome</keyword>
<dbReference type="Gene3D" id="4.10.280.10">
    <property type="entry name" value="Helix-loop-helix DNA-binding domain"/>
    <property type="match status" value="1"/>
</dbReference>
<feature type="domain" description="BHLH" evidence="2">
    <location>
        <begin position="411"/>
        <end position="498"/>
    </location>
</feature>
<sequence>MHALVSQPYQQPQTFAAAQTQQPPQQQQAPPSETSQGNEDEVDPYLAGFQAGAAAAAAARAARNNSVMQQQQQQQQPQQPPQQQQQPQQPQQQHQPQMPPQLQQQQPQALAGAPAADLVNYHMAAAALAAAGGPYSLPPQHLPPLLQNPLQQSWQFNAMMSAPLQPPFVAAGGFPTSFAPLPDAAYSLAASAGMSAAMSATPMADPFNAYTTFAATNSIQAAAAAAAPGFSFLDSLTLDADFNLLTDHILEAPSMTTANVAAAPTKPPKKKAKRKNEGEAGAKGKKGKKADDAAEGATAAVARRKSRSKSLSQPAENNTTTQPPVVANAAAAVSAPHPATSMPVAVSDASQIKLSPSTIPSLAAPVPTFESLALAATASALPGSTPTVYMPPPNVAFPLPATGAPQTVKHQRKVAHNAIERRYRTNINDRITELRLVVPALNGPKIRDAKGSKRNRSGDDSSSSDEDGEAPLIDGVPAAKKLNKATILKKSTEYILHLKGTNTMVADENARLRAIIAQMGGGDMLKQLDILQQQQQQQQQQQYAAAAAAAHAAAERVPHSSESSGSGSPAPPEPATPPHGDFAVATAPGGPATADAHGLRLMVLCTMCVGVLWAPSPFADVHDHVHAVGKVFGADSTPTRHAAVAAVYLPLLTILAKLAFLFVCVLKMMEWAQPLRRRAGVSAGMAAAAVQAAANCGRQVPYEERWRQLCVLEGTNLGIRAIGWRAVCVQAVRYAVAGVWSSATGDGFGNSVAMLSLSVLEADLRGENKLSTPAHKLFLALHTLTAFRRSPPSSADTLARANLCAALQFRLVAYKPTAKRILRTILKSYAASFLTQAASAMPTTTTAATTALRTIATNREREWASSRNPLGAFDRLVDCATVRRLVLTRVGVQALSSSSGGRADMDLRQKRPTADDTTTQQDGGCADSNNNNNKTPAGTIRAILSEPAAARLAPGVLVLALVAAGARDYAAAVLARGVLAAAGQDQDQDVVGDDDDDDEDRVVMAGIRGTVALALLVDAAQADASVERGTAARLVAGLSAALSVKSAVVPSRDPVAAVVELLALARARVAMDVTSADEVDDVDGLEREKCRARCGARMKCLLKEVVRELEDGEEDVGRSLVGVCR</sequence>
<feature type="compositionally biased region" description="Low complexity" evidence="1">
    <location>
        <begin position="915"/>
        <end position="927"/>
    </location>
</feature>
<reference evidence="3" key="1">
    <citation type="submission" date="2020-05" db="EMBL/GenBank/DDBJ databases">
        <title>Phylogenomic resolution of chytrid fungi.</title>
        <authorList>
            <person name="Stajich J.E."/>
            <person name="Amses K."/>
            <person name="Simmons R."/>
            <person name="Seto K."/>
            <person name="Myers J."/>
            <person name="Bonds A."/>
            <person name="Quandt C.A."/>
            <person name="Barry K."/>
            <person name="Liu P."/>
            <person name="Grigoriev I."/>
            <person name="Longcore J.E."/>
            <person name="James T.Y."/>
        </authorList>
    </citation>
    <scope>NUCLEOTIDE SEQUENCE</scope>
    <source>
        <strain evidence="3">JEL0379</strain>
    </source>
</reference>
<name>A0AAD5TQN3_9FUNG</name>
<feature type="region of interest" description="Disordered" evidence="1">
    <location>
        <begin position="897"/>
        <end position="935"/>
    </location>
</feature>
<dbReference type="InterPro" id="IPR036638">
    <property type="entry name" value="HLH_DNA-bd_sf"/>
</dbReference>
<evidence type="ECO:0000259" key="2">
    <source>
        <dbReference type="PROSITE" id="PS50888"/>
    </source>
</evidence>
<feature type="compositionally biased region" description="Basic and acidic residues" evidence="1">
    <location>
        <begin position="903"/>
        <end position="914"/>
    </location>
</feature>